<dbReference type="AlphaFoldDB" id="A0AAV7LIH8"/>
<feature type="compositionally biased region" description="Low complexity" evidence="1">
    <location>
        <begin position="56"/>
        <end position="66"/>
    </location>
</feature>
<organism evidence="2 3">
    <name type="scientific">Pleurodeles waltl</name>
    <name type="common">Iberian ribbed newt</name>
    <dbReference type="NCBI Taxonomy" id="8319"/>
    <lineage>
        <taxon>Eukaryota</taxon>
        <taxon>Metazoa</taxon>
        <taxon>Chordata</taxon>
        <taxon>Craniata</taxon>
        <taxon>Vertebrata</taxon>
        <taxon>Euteleostomi</taxon>
        <taxon>Amphibia</taxon>
        <taxon>Batrachia</taxon>
        <taxon>Caudata</taxon>
        <taxon>Salamandroidea</taxon>
        <taxon>Salamandridae</taxon>
        <taxon>Pleurodelinae</taxon>
        <taxon>Pleurodeles</taxon>
    </lineage>
</organism>
<name>A0AAV7LIH8_PLEWA</name>
<comment type="caution">
    <text evidence="2">The sequence shown here is derived from an EMBL/GenBank/DDBJ whole genome shotgun (WGS) entry which is preliminary data.</text>
</comment>
<gene>
    <name evidence="2" type="ORF">NDU88_003960</name>
</gene>
<evidence type="ECO:0000256" key="1">
    <source>
        <dbReference type="SAM" id="MobiDB-lite"/>
    </source>
</evidence>
<protein>
    <submittedName>
        <fullName evidence="2">Uncharacterized protein</fullName>
    </submittedName>
</protein>
<evidence type="ECO:0000313" key="2">
    <source>
        <dbReference type="EMBL" id="KAJ1090832.1"/>
    </source>
</evidence>
<dbReference type="Proteomes" id="UP001066276">
    <property type="component" value="Chromosome 11"/>
</dbReference>
<dbReference type="EMBL" id="JANPWB010000015">
    <property type="protein sequence ID" value="KAJ1090832.1"/>
    <property type="molecule type" value="Genomic_DNA"/>
</dbReference>
<keyword evidence="3" id="KW-1185">Reference proteome</keyword>
<proteinExistence type="predicted"/>
<feature type="region of interest" description="Disordered" evidence="1">
    <location>
        <begin position="37"/>
        <end position="66"/>
    </location>
</feature>
<accession>A0AAV7LIH8</accession>
<reference evidence="2" key="1">
    <citation type="journal article" date="2022" name="bioRxiv">
        <title>Sequencing and chromosome-scale assembly of the giantPleurodeles waltlgenome.</title>
        <authorList>
            <person name="Brown T."/>
            <person name="Elewa A."/>
            <person name="Iarovenko S."/>
            <person name="Subramanian E."/>
            <person name="Araus A.J."/>
            <person name="Petzold A."/>
            <person name="Susuki M."/>
            <person name="Suzuki K.-i.T."/>
            <person name="Hayashi T."/>
            <person name="Toyoda A."/>
            <person name="Oliveira C."/>
            <person name="Osipova E."/>
            <person name="Leigh N.D."/>
            <person name="Simon A."/>
            <person name="Yun M.H."/>
        </authorList>
    </citation>
    <scope>NUCLEOTIDE SEQUENCE</scope>
    <source>
        <strain evidence="2">20211129_DDA</strain>
        <tissue evidence="2">Liver</tissue>
    </source>
</reference>
<evidence type="ECO:0000313" key="3">
    <source>
        <dbReference type="Proteomes" id="UP001066276"/>
    </source>
</evidence>
<sequence length="66" mass="6679">MAGMSSRFRAPRNAAAGHGAGTASWCLLGAEVLPLRHTQEPAQQDKSLHFTGPRNAAAGHGAGAAS</sequence>